<dbReference type="GO" id="GO:0006281">
    <property type="term" value="P:DNA repair"/>
    <property type="evidence" value="ECO:0007669"/>
    <property type="project" value="TreeGrafter"/>
</dbReference>
<dbReference type="InterPro" id="IPR050356">
    <property type="entry name" value="SulA_CellDiv_inhibitor"/>
</dbReference>
<proteinExistence type="predicted"/>
<reference evidence="2 3" key="1">
    <citation type="submission" date="2017-01" db="EMBL/GenBank/DDBJ databases">
        <authorList>
            <person name="Mah S.A."/>
            <person name="Swanson W.J."/>
            <person name="Moy G.W."/>
            <person name="Vacquier V.D."/>
        </authorList>
    </citation>
    <scope>NUCLEOTIDE SEQUENCE [LARGE SCALE GENOMIC DNA]</scope>
    <source>
        <strain evidence="2 3">M9</strain>
    </source>
</reference>
<dbReference type="SUPFAM" id="SSF56672">
    <property type="entry name" value="DNA/RNA polymerases"/>
    <property type="match status" value="1"/>
</dbReference>
<dbReference type="InterPro" id="IPR043502">
    <property type="entry name" value="DNA/RNA_pol_sf"/>
</dbReference>
<dbReference type="AlphaFoldDB" id="A0A1R3VMK0"/>
<sequence>MYSIRSSANSLWLAWHHPQALPEGLAEQALHYSDHVHVPAQPQLLALEIGRSLRCFGGLESLQQQITNDLHALYGAIDQAIAPYPAAALLLSRHQPGSSITDADTWLNVLKQLPIQALALDKTLNQALQGIGMRRVGELLKLPRSSLARRTGPALLAFLDALQGHQVMALNRFHSRQSFRYETEFAQAIHSTNRLQQPITKGLSSLLIWLRGRGLSIESLQLQLCHEKQPNTVLDIGLLEPGRDMAQLLELCQLHLQQQRLIAPVTSLLLESRSCLPWSAEHRSTQSSVEPLLERLQARLGEKAVFGLQLHADHRPEQAWKTASFAAPKAMTVSCATTTAARRPIWLVSRPSPCQARISMPPHLERIETGWWDMRDVRRDYCDATNAQGQRLWVYQDLRAKHQGWQVQGLFA</sequence>
<evidence type="ECO:0000313" key="3">
    <source>
        <dbReference type="Proteomes" id="UP000223759"/>
    </source>
</evidence>
<name>A0A1R3VMK0_9GAMM</name>
<dbReference type="PANTHER" id="PTHR35369:SF2">
    <property type="entry name" value="BLR3025 PROTEIN"/>
    <property type="match status" value="1"/>
</dbReference>
<dbReference type="EMBL" id="FTPK01000001">
    <property type="protein sequence ID" value="SIT65789.1"/>
    <property type="molecule type" value="Genomic_DNA"/>
</dbReference>
<evidence type="ECO:0000313" key="2">
    <source>
        <dbReference type="EMBL" id="SIT65789.1"/>
    </source>
</evidence>
<gene>
    <name evidence="2" type="ORF">SAMN05216526_0242</name>
</gene>
<dbReference type="PANTHER" id="PTHR35369">
    <property type="entry name" value="BLR3025 PROTEIN-RELATED"/>
    <property type="match status" value="1"/>
</dbReference>
<dbReference type="Proteomes" id="UP000223759">
    <property type="component" value="Unassembled WGS sequence"/>
</dbReference>
<keyword evidence="3" id="KW-1185">Reference proteome</keyword>
<dbReference type="RefSeq" id="WP_076754233.1">
    <property type="nucleotide sequence ID" value="NZ_CP023018.1"/>
</dbReference>
<accession>A0A1R3VMK0</accession>
<protein>
    <submittedName>
        <fullName evidence="2">Protein ImuB</fullName>
    </submittedName>
</protein>
<evidence type="ECO:0000256" key="1">
    <source>
        <dbReference type="ARBA" id="ARBA00022763"/>
    </source>
</evidence>
<dbReference type="OrthoDB" id="5298951at2"/>
<keyword evidence="1" id="KW-0227">DNA damage</keyword>
<dbReference type="STRING" id="233100.SAMN05216526_0242"/>
<dbReference type="CDD" id="cd03468">
    <property type="entry name" value="PolY_like"/>
    <property type="match status" value="1"/>
</dbReference>
<organism evidence="2 3">
    <name type="scientific">Ectothiorhodosinus mongolicus</name>
    <dbReference type="NCBI Taxonomy" id="233100"/>
    <lineage>
        <taxon>Bacteria</taxon>
        <taxon>Pseudomonadati</taxon>
        <taxon>Pseudomonadota</taxon>
        <taxon>Gammaproteobacteria</taxon>
        <taxon>Chromatiales</taxon>
        <taxon>Ectothiorhodospiraceae</taxon>
        <taxon>Ectothiorhodosinus</taxon>
    </lineage>
</organism>